<accession>A0A7J6I0U9</accession>
<evidence type="ECO:0000313" key="2">
    <source>
        <dbReference type="EMBL" id="KAF4400618.1"/>
    </source>
</evidence>
<evidence type="ECO:0000256" key="1">
    <source>
        <dbReference type="SAM" id="Phobius"/>
    </source>
</evidence>
<comment type="caution">
    <text evidence="2">The sequence shown here is derived from an EMBL/GenBank/DDBJ whole genome shotgun (WGS) entry which is preliminary data.</text>
</comment>
<keyword evidence="1" id="KW-1133">Transmembrane helix</keyword>
<dbReference type="Proteomes" id="UP000583929">
    <property type="component" value="Unassembled WGS sequence"/>
</dbReference>
<evidence type="ECO:0000313" key="3">
    <source>
        <dbReference type="Proteomes" id="UP000583929"/>
    </source>
</evidence>
<dbReference type="InterPro" id="IPR028364">
    <property type="entry name" value="Ribosomal_uL1/biogenesis"/>
</dbReference>
<dbReference type="AlphaFoldDB" id="A0A7J6I0U9"/>
<keyword evidence="3" id="KW-1185">Reference proteome</keyword>
<dbReference type="SUPFAM" id="SSF56808">
    <property type="entry name" value="Ribosomal protein L1"/>
    <property type="match status" value="1"/>
</dbReference>
<sequence length="232" mass="26090">MISSGINRVMTVIGFAVSILFIVFVRTRLICARIHLNASRRSFPIASRSNLSIVALAHSLYPESAELYLIIDDSSKSGLTKNDAMKKIKAEGIALSKVIKLLKLKTDYKAFESKRKLCDSYDMFLAHKRVVTLLSRLLGKQFFKKKKKLKKSGGETKVKANQRNIDPNSHSACPISGLLRFLDAMWENSTKQSVVHQRLKFLRESKESGKANPFAESDLRPRVRASTRGTAF</sequence>
<dbReference type="PANTHER" id="PTHR47035:SF3">
    <property type="entry name" value="OS11G0150450 PROTEIN"/>
    <property type="match status" value="1"/>
</dbReference>
<keyword evidence="1" id="KW-0812">Transmembrane</keyword>
<dbReference type="EMBL" id="JAATIQ010000016">
    <property type="protein sequence ID" value="KAF4400618.1"/>
    <property type="molecule type" value="Genomic_DNA"/>
</dbReference>
<proteinExistence type="predicted"/>
<name>A0A7J6I0U9_CANSA</name>
<feature type="transmembrane region" description="Helical" evidence="1">
    <location>
        <begin position="6"/>
        <end position="25"/>
    </location>
</feature>
<dbReference type="Pfam" id="PF00687">
    <property type="entry name" value="Ribosomal_L1"/>
    <property type="match status" value="1"/>
</dbReference>
<dbReference type="InterPro" id="IPR016095">
    <property type="entry name" value="Ribosomal_uL1_3-a/b-sand"/>
</dbReference>
<dbReference type="InterPro" id="IPR023674">
    <property type="entry name" value="Ribosomal_uL1-like"/>
</dbReference>
<reference evidence="2 3" key="1">
    <citation type="journal article" date="2020" name="bioRxiv">
        <title>Sequence and annotation of 42 cannabis genomes reveals extensive copy number variation in cannabinoid synthesis and pathogen resistance genes.</title>
        <authorList>
            <person name="Mckernan K.J."/>
            <person name="Helbert Y."/>
            <person name="Kane L.T."/>
            <person name="Ebling H."/>
            <person name="Zhang L."/>
            <person name="Liu B."/>
            <person name="Eaton Z."/>
            <person name="Mclaughlin S."/>
            <person name="Kingan S."/>
            <person name="Baybayan P."/>
            <person name="Concepcion G."/>
            <person name="Jordan M."/>
            <person name="Riva A."/>
            <person name="Barbazuk W."/>
            <person name="Harkins T."/>
        </authorList>
    </citation>
    <scope>NUCLEOTIDE SEQUENCE [LARGE SCALE GENOMIC DNA]</scope>
    <source>
        <strain evidence="3">cv. Jamaican Lion 4</strain>
        <tissue evidence="2">Leaf</tissue>
    </source>
</reference>
<protein>
    <submittedName>
        <fullName evidence="2">Uncharacterized protein</fullName>
    </submittedName>
</protein>
<keyword evidence="1" id="KW-0472">Membrane</keyword>
<organism evidence="2 3">
    <name type="scientific">Cannabis sativa</name>
    <name type="common">Hemp</name>
    <name type="synonym">Marijuana</name>
    <dbReference type="NCBI Taxonomy" id="3483"/>
    <lineage>
        <taxon>Eukaryota</taxon>
        <taxon>Viridiplantae</taxon>
        <taxon>Streptophyta</taxon>
        <taxon>Embryophyta</taxon>
        <taxon>Tracheophyta</taxon>
        <taxon>Spermatophyta</taxon>
        <taxon>Magnoliopsida</taxon>
        <taxon>eudicotyledons</taxon>
        <taxon>Gunneridae</taxon>
        <taxon>Pentapetalae</taxon>
        <taxon>rosids</taxon>
        <taxon>fabids</taxon>
        <taxon>Rosales</taxon>
        <taxon>Cannabaceae</taxon>
        <taxon>Cannabis</taxon>
    </lineage>
</organism>
<dbReference type="PANTHER" id="PTHR47035">
    <property type="entry name" value="OS11G0150450 PROTEIN"/>
    <property type="match status" value="1"/>
</dbReference>
<dbReference type="InterPro" id="IPR053070">
    <property type="entry name" value="RING-type_E3_ubiquitin-ligase"/>
</dbReference>
<dbReference type="Gene3D" id="3.40.50.790">
    <property type="match status" value="1"/>
</dbReference>
<gene>
    <name evidence="2" type="ORF">G4B88_023026</name>
</gene>